<organism evidence="12 13">
    <name type="scientific">Apodemus speciosus</name>
    <name type="common">Large Japanese field mouse</name>
    <dbReference type="NCBI Taxonomy" id="105296"/>
    <lineage>
        <taxon>Eukaryota</taxon>
        <taxon>Metazoa</taxon>
        <taxon>Chordata</taxon>
        <taxon>Craniata</taxon>
        <taxon>Vertebrata</taxon>
        <taxon>Euteleostomi</taxon>
        <taxon>Mammalia</taxon>
        <taxon>Eutheria</taxon>
        <taxon>Euarchontoglires</taxon>
        <taxon>Glires</taxon>
        <taxon>Rodentia</taxon>
        <taxon>Myomorpha</taxon>
        <taxon>Muroidea</taxon>
        <taxon>Muridae</taxon>
        <taxon>Murinae</taxon>
        <taxon>Apodemus</taxon>
    </lineage>
</organism>
<comment type="subcellular location">
    <subcellularLocation>
        <location evidence="1">Secreted</location>
    </subcellularLocation>
</comment>
<evidence type="ECO:0000313" key="13">
    <source>
        <dbReference type="Proteomes" id="UP001623349"/>
    </source>
</evidence>
<dbReference type="SMART" id="SM01360">
    <property type="entry name" value="A2M"/>
    <property type="match status" value="1"/>
</dbReference>
<dbReference type="InterPro" id="IPR001134">
    <property type="entry name" value="Netrin_domain"/>
</dbReference>
<dbReference type="PROSITE" id="PS01178">
    <property type="entry name" value="ANAPHYLATOXIN_2"/>
    <property type="match status" value="1"/>
</dbReference>
<gene>
    <name evidence="12" type="ORF">APTSU1_000150000</name>
</gene>
<dbReference type="Pfam" id="PF17790">
    <property type="entry name" value="MG1"/>
    <property type="match status" value="1"/>
</dbReference>
<evidence type="ECO:0000256" key="9">
    <source>
        <dbReference type="ARBA" id="ARBA00023198"/>
    </source>
</evidence>
<name>A0ABQ0EGS6_APOSI</name>
<dbReference type="InterPro" id="IPR041555">
    <property type="entry name" value="MG3"/>
</dbReference>
<evidence type="ECO:0000256" key="6">
    <source>
        <dbReference type="ARBA" id="ARBA00022875"/>
    </source>
</evidence>
<dbReference type="InterPro" id="IPR018081">
    <property type="entry name" value="Anaphylatoxin_comp_syst"/>
</dbReference>
<dbReference type="InterPro" id="IPR000020">
    <property type="entry name" value="Anaphylatoxin/fibulin"/>
</dbReference>
<dbReference type="InterPro" id="IPR001599">
    <property type="entry name" value="Macroglobln_a2"/>
</dbReference>
<dbReference type="InterPro" id="IPR011626">
    <property type="entry name" value="Alpha-macroglobulin_TED"/>
</dbReference>
<keyword evidence="4" id="KW-0165">Cleavage on pair of basic residues</keyword>
<evidence type="ECO:0000256" key="4">
    <source>
        <dbReference type="ARBA" id="ARBA00022685"/>
    </source>
</evidence>
<dbReference type="InterPro" id="IPR040839">
    <property type="entry name" value="MG4"/>
</dbReference>
<evidence type="ECO:0000256" key="3">
    <source>
        <dbReference type="ARBA" id="ARBA00022588"/>
    </source>
</evidence>
<keyword evidence="13" id="KW-1185">Reference proteome</keyword>
<dbReference type="CDD" id="cd02896">
    <property type="entry name" value="complement_C3_C4_C5"/>
    <property type="match status" value="1"/>
</dbReference>
<dbReference type="InterPro" id="IPR009048">
    <property type="entry name" value="A-macroglobulin_rcpt-bd"/>
</dbReference>
<dbReference type="Pfam" id="PF21309">
    <property type="entry name" value="C5_CUB"/>
    <property type="match status" value="1"/>
</dbReference>
<dbReference type="Gene3D" id="2.60.40.1940">
    <property type="match status" value="1"/>
</dbReference>
<dbReference type="Pfam" id="PF17789">
    <property type="entry name" value="MG4"/>
    <property type="match status" value="1"/>
</dbReference>
<dbReference type="InterPro" id="IPR050473">
    <property type="entry name" value="A2M/Complement_sys"/>
</dbReference>
<dbReference type="SMART" id="SM00104">
    <property type="entry name" value="ANATO"/>
    <property type="match status" value="1"/>
</dbReference>
<sequence>MNYVISAPKVFRVGSSENVVIQAHGYTEAFDATISLRSYPDKKVTYSSGFVNLSPENKFQNSALLTLQPKQVPREESPVSHIYLEVVSTHFSKSKKIPVTYDNGFLFIHTDKPVYTPDQSVKIRDPEGTEVDIIEENDYTGIISFPDFKIPSNPKYGVWTIKAKYKKDFTTTGTGYFEIKEYVLPRFSVSIEPESNFIGYKNFKNFGITVKARYFYNKAVPDAEVYVFFGLREDIKEDEKQMMHKAMQVATLVNGVAQISFDSETAAKELSYNSLEDLNNKYLYIAVTVTESSGGFSEDAEIPGIKYVLSPYTLNLVATPLFLKPGIPFSIKVQVKDSLEQLVGGVPVTLMAQTVDVNQETSDLETKRSTTNAADGVASFVVNLPSEVTGLKFEVRTDAPELPEENQASEEYEAVAYSSLSQSYIYIAWTENYKPMLVGEYLNIIVTPKSPYIDKITHYSYLILSKGKIVQYGTKEKLLYSSYQNINIPVTQNMVPSARLLVYYIVTGEQTAELVADAVWINIEEKCGNQLQVHLSPDEDVYSPGQTVSLDMVTEADSWVALSAVDSAVYGVRGKAKRAMQRVFQAFDDKSDLGCGAGGGRNNADVFHLAGLTFLTNANADDSQYRDDSCKEILRPKRDLQLLQQKIEEQAVGMRHCRASPNARRIAAKYKHKVLKKCCYDGARENNFETCKQRVARVTIGPICIRAFNECCNIANKIRKESHHKPVQLGRIHIKTLSPVMKAEVRSYFPESWLWEVHRVPKRWHQNQLQVAVPDSLTTWEIQGIGISDNGICVADTLKAKVFKDVFLEMNIPYSVVRGEQIQLKGTVYNYMTTGTMKPCADRGSVILQTLKDREATFVMWFCVKMSAVEGLCTQGSSAAGSSRSSRCVRQRVEGSSSHLVTFSLLPLEIGLHSINFSLETSFGKEILVKTLRVVPEGVKRESYAGVTLDPQGIYGIVNRRKEFPYRIPLDLVPKTNIKRILSVKGGLLIGEFLSTVLSKEGIDILTHLPRGSAEAELMSIVPVFYVFHYLEAGNHWGLFHPDTLTRKQSLQKKIKEGMVSVMSYRNADYSYSMWRGASASTWLTAFALRVLGQVAKYMKQDENSICNSMLWLIEKCQLENGSFKENSQYLPIKLQGTLPVEAQEKTLYLTAFSVIGIRKAIDICPTVKIHTALAKADSFLLENALPTKSTFTLAIAAYALSLGDRTHPRFHSIVSALKREALVKGDPPIYRYWRDTLQRPDSSGPNSGTAGMVETTAYALLTSLNLKEMNYVNPIIKWLSEEQRDTINAIEGLTEYSLLVKQLHLDMDINVSYKHKGDFYHYKVTEQNFLGKPVEVPLNDDLIVTTGYSRAWPQSIVKTVVHKTSVAEEFCSFYLKIDTQDVEAARFPSYSDSGHKRIVACASYKPSEEESASGSSHAVMDISLPTGIGANQEDLRAASVPFEMLLVEGVDQLLTDYQIKDGHVILQLNSIPSREFLCVRFRIFELFQVGFLSPATFTVYEYHRPDKQCTMIYSTSDTRLQRVCEGATCKCVEADCGHLQAELDLAISADARKERACKPEIAYAYKVKIKSATEENVFVKYTATLLDIYKTGEATAEKDSEVTFIKKMSCTNAGLVKGKQYLIMGKEALQIKHNFSFKYIYPLDSSTWIEYWPTDTTCPSCQAFVANLDNFAEDIFLNGCENA</sequence>
<dbReference type="Gene3D" id="1.20.91.20">
    <property type="entry name" value="Anaphylotoxins (complement system)"/>
    <property type="match status" value="1"/>
</dbReference>
<dbReference type="Gene3D" id="6.20.50.160">
    <property type="match status" value="1"/>
</dbReference>
<protein>
    <submittedName>
        <fullName evidence="12">Complement C5</fullName>
    </submittedName>
</protein>
<dbReference type="InterPro" id="IPR008930">
    <property type="entry name" value="Terpenoid_cyclase/PrenylTrfase"/>
</dbReference>
<evidence type="ECO:0000256" key="8">
    <source>
        <dbReference type="ARBA" id="ARBA00023162"/>
    </source>
</evidence>
<feature type="domain" description="NTR" evidence="11">
    <location>
        <begin position="1537"/>
        <end position="1681"/>
    </location>
</feature>
<evidence type="ECO:0000256" key="2">
    <source>
        <dbReference type="ARBA" id="ARBA00022525"/>
    </source>
</evidence>
<dbReference type="InterPro" id="IPR018933">
    <property type="entry name" value="Netrin_module_non-TIMP"/>
</dbReference>
<keyword evidence="3" id="KW-0399">Innate immunity</keyword>
<dbReference type="SUPFAM" id="SSF50242">
    <property type="entry name" value="TIMP-like"/>
    <property type="match status" value="1"/>
</dbReference>
<dbReference type="InterPro" id="IPR041425">
    <property type="entry name" value="C3/4/5_MG1"/>
</dbReference>
<dbReference type="PROSITE" id="PS50189">
    <property type="entry name" value="NTR"/>
    <property type="match status" value="1"/>
</dbReference>
<keyword evidence="7" id="KW-1015">Disulfide bond</keyword>
<keyword evidence="6" id="KW-0180">Complement pathway</keyword>
<dbReference type="Pfam" id="PF01759">
    <property type="entry name" value="NTR"/>
    <property type="match status" value="1"/>
</dbReference>
<evidence type="ECO:0000256" key="5">
    <source>
        <dbReference type="ARBA" id="ARBA00022859"/>
    </source>
</evidence>
<evidence type="ECO:0000259" key="10">
    <source>
        <dbReference type="PROSITE" id="PS01178"/>
    </source>
</evidence>
<dbReference type="InterPro" id="IPR008993">
    <property type="entry name" value="TIMP-like_OB-fold"/>
</dbReference>
<dbReference type="PANTHER" id="PTHR11412:SF83">
    <property type="entry name" value="COMPLEMENT C5"/>
    <property type="match status" value="1"/>
</dbReference>
<dbReference type="Pfam" id="PF07703">
    <property type="entry name" value="A2M_BRD"/>
    <property type="match status" value="1"/>
</dbReference>
<evidence type="ECO:0000313" key="12">
    <source>
        <dbReference type="EMBL" id="GAB1286270.1"/>
    </source>
</evidence>
<dbReference type="EMBL" id="BAAFST010000002">
    <property type="protein sequence ID" value="GAB1286270.1"/>
    <property type="molecule type" value="Genomic_DNA"/>
</dbReference>
<dbReference type="CDD" id="cd00017">
    <property type="entry name" value="ANATO"/>
    <property type="match status" value="1"/>
</dbReference>
<dbReference type="Gene3D" id="1.50.10.20">
    <property type="match status" value="1"/>
</dbReference>
<dbReference type="InterPro" id="IPR011625">
    <property type="entry name" value="A2M_N_BRD"/>
</dbReference>
<dbReference type="Gene3D" id="2.40.50.120">
    <property type="match status" value="1"/>
</dbReference>
<evidence type="ECO:0000259" key="11">
    <source>
        <dbReference type="PROSITE" id="PS50189"/>
    </source>
</evidence>
<dbReference type="Pfam" id="PF01821">
    <property type="entry name" value="ANATO"/>
    <property type="match status" value="1"/>
</dbReference>
<reference evidence="12 13" key="1">
    <citation type="submission" date="2024-08" db="EMBL/GenBank/DDBJ databases">
        <title>The draft genome of Apodemus speciosus.</title>
        <authorList>
            <person name="Nabeshima K."/>
            <person name="Suzuki S."/>
            <person name="Onuma M."/>
        </authorList>
    </citation>
    <scope>NUCLEOTIDE SEQUENCE [LARGE SCALE GENOMIC DNA]</scope>
    <source>
        <strain evidence="12">IB14-021</strain>
    </source>
</reference>
<keyword evidence="9" id="KW-0395">Inflammatory response</keyword>
<dbReference type="Pfam" id="PF07677">
    <property type="entry name" value="A2M_recep"/>
    <property type="match status" value="1"/>
</dbReference>
<evidence type="ECO:0000256" key="1">
    <source>
        <dbReference type="ARBA" id="ARBA00004613"/>
    </source>
</evidence>
<dbReference type="Proteomes" id="UP001623349">
    <property type="component" value="Unassembled WGS sequence"/>
</dbReference>
<dbReference type="Gene3D" id="2.60.40.1930">
    <property type="match status" value="3"/>
</dbReference>
<dbReference type="InterPro" id="IPR013783">
    <property type="entry name" value="Ig-like_fold"/>
</dbReference>
<keyword evidence="5" id="KW-0391">Immunity</keyword>
<comment type="caution">
    <text evidence="12">The sequence shown here is derived from an EMBL/GenBank/DDBJ whole genome shotgun (WGS) entry which is preliminary data.</text>
</comment>
<dbReference type="SMART" id="SM01359">
    <property type="entry name" value="A2M_N_2"/>
    <property type="match status" value="1"/>
</dbReference>
<dbReference type="SMART" id="SM00643">
    <property type="entry name" value="C345C"/>
    <property type="match status" value="1"/>
</dbReference>
<dbReference type="Gene3D" id="2.60.120.1540">
    <property type="match status" value="1"/>
</dbReference>
<dbReference type="PANTHER" id="PTHR11412">
    <property type="entry name" value="MACROGLOBULIN / COMPLEMENT"/>
    <property type="match status" value="1"/>
</dbReference>
<dbReference type="Pfam" id="PF17791">
    <property type="entry name" value="MG3"/>
    <property type="match status" value="1"/>
</dbReference>
<keyword evidence="2" id="KW-0964">Secreted</keyword>
<dbReference type="Gene3D" id="2.20.130.20">
    <property type="match status" value="1"/>
</dbReference>
<evidence type="ECO:0000256" key="7">
    <source>
        <dbReference type="ARBA" id="ARBA00023157"/>
    </source>
</evidence>
<dbReference type="Gene3D" id="2.60.40.10">
    <property type="entry name" value="Immunoglobulins"/>
    <property type="match status" value="2"/>
</dbReference>
<dbReference type="SUPFAM" id="SSF47686">
    <property type="entry name" value="Anaphylotoxins (complement system)"/>
    <property type="match status" value="1"/>
</dbReference>
<keyword evidence="8" id="KW-0179">Complement alternate pathway</keyword>
<dbReference type="SUPFAM" id="SSF48239">
    <property type="entry name" value="Terpenoid cyclases/Protein prenyltransferases"/>
    <property type="match status" value="1"/>
</dbReference>
<dbReference type="Pfam" id="PF07678">
    <property type="entry name" value="TED_complement"/>
    <property type="match status" value="1"/>
</dbReference>
<dbReference type="Gene3D" id="2.60.40.690">
    <property type="entry name" value="Alpha-macroglobulin, receptor-binding domain"/>
    <property type="match status" value="1"/>
</dbReference>
<dbReference type="Pfam" id="PF00207">
    <property type="entry name" value="A2M"/>
    <property type="match status" value="1"/>
</dbReference>
<dbReference type="InterPro" id="IPR048843">
    <property type="entry name" value="C5_CUB"/>
</dbReference>
<dbReference type="InterPro" id="IPR036595">
    <property type="entry name" value="A-macroglobulin_rcpt-bd_sf"/>
</dbReference>
<accession>A0ABQ0EGS6</accession>
<proteinExistence type="predicted"/>
<dbReference type="SUPFAM" id="SSF49410">
    <property type="entry name" value="Alpha-macroglobulin receptor domain"/>
    <property type="match status" value="1"/>
</dbReference>
<feature type="domain" description="Anaphylatoxin-like" evidence="10">
    <location>
        <begin position="678"/>
        <end position="712"/>
    </location>
</feature>
<dbReference type="SMART" id="SM01361">
    <property type="entry name" value="A2M_recep"/>
    <property type="match status" value="1"/>
</dbReference>